<accession>A0ABR3GP72</accession>
<dbReference type="Proteomes" id="UP001447188">
    <property type="component" value="Unassembled WGS sequence"/>
</dbReference>
<evidence type="ECO:0000313" key="9">
    <source>
        <dbReference type="Proteomes" id="UP001447188"/>
    </source>
</evidence>
<keyword evidence="6" id="KW-0732">Signal</keyword>
<protein>
    <recommendedName>
        <fullName evidence="7">Peptidase M20 dimerisation domain-containing protein</fullName>
    </recommendedName>
</protein>
<dbReference type="Gene3D" id="3.40.630.10">
    <property type="entry name" value="Zn peptidases"/>
    <property type="match status" value="1"/>
</dbReference>
<feature type="signal peptide" evidence="6">
    <location>
        <begin position="1"/>
        <end position="21"/>
    </location>
</feature>
<dbReference type="EMBL" id="JBBBZM010000031">
    <property type="protein sequence ID" value="KAL0637717.1"/>
    <property type="molecule type" value="Genomic_DNA"/>
</dbReference>
<evidence type="ECO:0000256" key="1">
    <source>
        <dbReference type="ARBA" id="ARBA00001947"/>
    </source>
</evidence>
<keyword evidence="4" id="KW-0378">Hydrolase</keyword>
<evidence type="ECO:0000256" key="5">
    <source>
        <dbReference type="ARBA" id="ARBA00022833"/>
    </source>
</evidence>
<keyword evidence="3" id="KW-0479">Metal-binding</keyword>
<keyword evidence="9" id="KW-1185">Reference proteome</keyword>
<sequence>MKFQPLPLLLSLSAISTGVVADEGGGGESDVPHNIHLLALHKSLCDIPSLTTSEASLGDWLATYLESHSFTVEKHLINASSPHRNNIFAYLGHTRSTSTLLTSHFDTVAPYIPYTRHPNGTITGRGTNDAKGSIAAQITAVQELLAAGAIREGDVALLYVVGEESDGAGMVAANGLGLTWNAVVFGEPTENKLSLGHKGGLIFTLEADGKAAHSGYPQLGIDANRHLVEALYTLGGLALPGSELLGETTLNYGLIAGGVAPNVVSAFASASVAVRLAIESARVRSVIDEAMQMRPVRLLYSERGFEPQILDHDVEGESPGLRPLAFEYG</sequence>
<name>A0ABR3GP72_9PEZI</name>
<dbReference type="InterPro" id="IPR011650">
    <property type="entry name" value="Peptidase_M20_dimer"/>
</dbReference>
<gene>
    <name evidence="8" type="ORF">Q9L58_003277</name>
</gene>
<dbReference type="PANTHER" id="PTHR43808:SF8">
    <property type="entry name" value="PEPTIDASE M20 DIMERISATION DOMAIN-CONTAINING PROTEIN"/>
    <property type="match status" value="1"/>
</dbReference>
<reference evidence="8 9" key="1">
    <citation type="submission" date="2024-02" db="EMBL/GenBank/DDBJ databases">
        <title>Discinaceae phylogenomics.</title>
        <authorList>
            <person name="Dirks A.C."/>
            <person name="James T.Y."/>
        </authorList>
    </citation>
    <scope>NUCLEOTIDE SEQUENCE [LARGE SCALE GENOMIC DNA]</scope>
    <source>
        <strain evidence="8 9">ACD0624</strain>
    </source>
</reference>
<evidence type="ECO:0000259" key="7">
    <source>
        <dbReference type="Pfam" id="PF07687"/>
    </source>
</evidence>
<organism evidence="8 9">
    <name type="scientific">Discina gigas</name>
    <dbReference type="NCBI Taxonomy" id="1032678"/>
    <lineage>
        <taxon>Eukaryota</taxon>
        <taxon>Fungi</taxon>
        <taxon>Dikarya</taxon>
        <taxon>Ascomycota</taxon>
        <taxon>Pezizomycotina</taxon>
        <taxon>Pezizomycetes</taxon>
        <taxon>Pezizales</taxon>
        <taxon>Discinaceae</taxon>
        <taxon>Discina</taxon>
    </lineage>
</organism>
<keyword evidence="5" id="KW-0862">Zinc</keyword>
<dbReference type="PANTHER" id="PTHR43808">
    <property type="entry name" value="ACETYLORNITHINE DEACETYLASE"/>
    <property type="match status" value="1"/>
</dbReference>
<dbReference type="Pfam" id="PF07687">
    <property type="entry name" value="M20_dimer"/>
    <property type="match status" value="1"/>
</dbReference>
<dbReference type="Gene3D" id="3.30.70.360">
    <property type="match status" value="1"/>
</dbReference>
<dbReference type="SUPFAM" id="SSF55031">
    <property type="entry name" value="Bacterial exopeptidase dimerisation domain"/>
    <property type="match status" value="1"/>
</dbReference>
<comment type="cofactor">
    <cofactor evidence="1">
        <name>Zn(2+)</name>
        <dbReference type="ChEBI" id="CHEBI:29105"/>
    </cofactor>
</comment>
<evidence type="ECO:0000256" key="4">
    <source>
        <dbReference type="ARBA" id="ARBA00022801"/>
    </source>
</evidence>
<proteinExistence type="inferred from homology"/>
<evidence type="ECO:0000313" key="8">
    <source>
        <dbReference type="EMBL" id="KAL0637717.1"/>
    </source>
</evidence>
<evidence type="ECO:0000256" key="2">
    <source>
        <dbReference type="ARBA" id="ARBA00006247"/>
    </source>
</evidence>
<comment type="caution">
    <text evidence="8">The sequence shown here is derived from an EMBL/GenBank/DDBJ whole genome shotgun (WGS) entry which is preliminary data.</text>
</comment>
<feature type="domain" description="Peptidase M20 dimerisation" evidence="7">
    <location>
        <begin position="196"/>
        <end position="280"/>
    </location>
</feature>
<evidence type="ECO:0000256" key="3">
    <source>
        <dbReference type="ARBA" id="ARBA00022723"/>
    </source>
</evidence>
<dbReference type="InterPro" id="IPR036264">
    <property type="entry name" value="Bact_exopeptidase_dim_dom"/>
</dbReference>
<feature type="chain" id="PRO_5045398661" description="Peptidase M20 dimerisation domain-containing protein" evidence="6">
    <location>
        <begin position="22"/>
        <end position="329"/>
    </location>
</feature>
<dbReference type="SUPFAM" id="SSF53187">
    <property type="entry name" value="Zn-dependent exopeptidases"/>
    <property type="match status" value="1"/>
</dbReference>
<evidence type="ECO:0000256" key="6">
    <source>
        <dbReference type="SAM" id="SignalP"/>
    </source>
</evidence>
<comment type="similarity">
    <text evidence="2">Belongs to the peptidase M20A family.</text>
</comment>
<dbReference type="InterPro" id="IPR050072">
    <property type="entry name" value="Peptidase_M20A"/>
</dbReference>